<dbReference type="PANTHER" id="PTHR46042">
    <property type="entry name" value="DIPHTHINE METHYLTRANSFERASE"/>
    <property type="match status" value="1"/>
</dbReference>
<comment type="caution">
    <text evidence="8">The sequence shown here is derived from an EMBL/GenBank/DDBJ whole genome shotgun (WGS) entry which is preliminary data.</text>
</comment>
<dbReference type="SUPFAM" id="SSF50978">
    <property type="entry name" value="WD40 repeat-like"/>
    <property type="match status" value="1"/>
</dbReference>
<keyword evidence="2" id="KW-0853">WD repeat</keyword>
<evidence type="ECO:0000256" key="6">
    <source>
        <dbReference type="ARBA" id="ARBA00039131"/>
    </source>
</evidence>
<dbReference type="InterPro" id="IPR036322">
    <property type="entry name" value="WD40_repeat_dom_sf"/>
</dbReference>
<dbReference type="SMART" id="SM00320">
    <property type="entry name" value="WD40"/>
    <property type="match status" value="3"/>
</dbReference>
<dbReference type="Proteomes" id="UP001221142">
    <property type="component" value="Unassembled WGS sequence"/>
</dbReference>
<dbReference type="GO" id="GO:0017183">
    <property type="term" value="P:protein histidyl modification to diphthamide"/>
    <property type="evidence" value="ECO:0007669"/>
    <property type="project" value="TreeGrafter"/>
</dbReference>
<dbReference type="InterPro" id="IPR052415">
    <property type="entry name" value="Diphthine_MTase"/>
</dbReference>
<protein>
    <recommendedName>
        <fullName evidence="6">methylated diphthine methylhydrolase</fullName>
        <ecNumber evidence="6">3.1.1.97</ecNumber>
    </recommendedName>
</protein>
<dbReference type="AlphaFoldDB" id="A0AAD7BUU3"/>
<keyword evidence="3" id="KW-0677">Repeat</keyword>
<name>A0AAD7BUU3_9AGAR</name>
<reference evidence="8" key="1">
    <citation type="submission" date="2023-03" db="EMBL/GenBank/DDBJ databases">
        <title>Massive genome expansion in bonnet fungi (Mycena s.s.) driven by repeated elements and novel gene families across ecological guilds.</title>
        <authorList>
            <consortium name="Lawrence Berkeley National Laboratory"/>
            <person name="Harder C.B."/>
            <person name="Miyauchi S."/>
            <person name="Viragh M."/>
            <person name="Kuo A."/>
            <person name="Thoen E."/>
            <person name="Andreopoulos B."/>
            <person name="Lu D."/>
            <person name="Skrede I."/>
            <person name="Drula E."/>
            <person name="Henrissat B."/>
            <person name="Morin E."/>
            <person name="Kohler A."/>
            <person name="Barry K."/>
            <person name="LaButti K."/>
            <person name="Morin E."/>
            <person name="Salamov A."/>
            <person name="Lipzen A."/>
            <person name="Mereny Z."/>
            <person name="Hegedus B."/>
            <person name="Baldrian P."/>
            <person name="Stursova M."/>
            <person name="Weitz H."/>
            <person name="Taylor A."/>
            <person name="Grigoriev I.V."/>
            <person name="Nagy L.G."/>
            <person name="Martin F."/>
            <person name="Kauserud H."/>
        </authorList>
    </citation>
    <scope>NUCLEOTIDE SEQUENCE</scope>
    <source>
        <strain evidence="8">9284</strain>
    </source>
</reference>
<evidence type="ECO:0000256" key="3">
    <source>
        <dbReference type="ARBA" id="ARBA00022737"/>
    </source>
</evidence>
<evidence type="ECO:0000256" key="5">
    <source>
        <dbReference type="ARBA" id="ARBA00038092"/>
    </source>
</evidence>
<comment type="catalytic activity">
    <reaction evidence="7">
        <text>diphthine methyl ester-[translation elongation factor 2] + H2O = diphthine-[translation elongation factor 2] + methanol + H(+)</text>
        <dbReference type="Rhea" id="RHEA:42656"/>
        <dbReference type="Rhea" id="RHEA-COMP:10172"/>
        <dbReference type="Rhea" id="RHEA-COMP:10173"/>
        <dbReference type="ChEBI" id="CHEBI:15377"/>
        <dbReference type="ChEBI" id="CHEBI:15378"/>
        <dbReference type="ChEBI" id="CHEBI:17790"/>
        <dbReference type="ChEBI" id="CHEBI:79005"/>
        <dbReference type="ChEBI" id="CHEBI:82696"/>
        <dbReference type="EC" id="3.1.1.97"/>
    </reaction>
</comment>
<evidence type="ECO:0000256" key="2">
    <source>
        <dbReference type="ARBA" id="ARBA00022574"/>
    </source>
</evidence>
<keyword evidence="9" id="KW-1185">Reference proteome</keyword>
<comment type="similarity">
    <text evidence="5">Belongs to the DPH7 family.</text>
</comment>
<comment type="pathway">
    <text evidence="1">Protein modification; peptidyl-diphthamide biosynthesis.</text>
</comment>
<sequence length="340" mass="37667">MSSFFDTILPADSVEFCPHPLARDVLVCGTYNLEKTEDVGKPQKRTGQCLVLKVDSSAEPQQVQTIDLPAILDMKWCHRAISAAPLLAIADSEGNISLHEWQLEEARLQSHPSISCAPPDVLCLSLDWSNRRNGSDPGSLVVSLSNGNLCLLTPGQGSSFGLDISDTWHAHDNEPWIAAWDYWDSSIIYSGGDDLKLKGWDVRQGFSQPIFTNKRFDAGVTTIQSHPHREHIFALGSYDNTVRLFDNRKPSAPITQVDVGGGAWRVKWHPSASRKDDLLVACMHDGFKIVSFNDEGGQIQKRFDAHESLAYGVDWSFAEGNETLVASCSFYDHSLHLWSG</sequence>
<dbReference type="EMBL" id="JARKIF010000009">
    <property type="protein sequence ID" value="KAJ7630947.1"/>
    <property type="molecule type" value="Genomic_DNA"/>
</dbReference>
<keyword evidence="4" id="KW-0378">Hydrolase</keyword>
<dbReference type="GO" id="GO:0005737">
    <property type="term" value="C:cytoplasm"/>
    <property type="evidence" value="ECO:0007669"/>
    <property type="project" value="TreeGrafter"/>
</dbReference>
<dbReference type="GO" id="GO:0061685">
    <property type="term" value="F:diphthine methylesterase activity"/>
    <property type="evidence" value="ECO:0007669"/>
    <property type="project" value="UniProtKB-EC"/>
</dbReference>
<dbReference type="Gene3D" id="2.130.10.10">
    <property type="entry name" value="YVTN repeat-like/Quinoprotein amine dehydrogenase"/>
    <property type="match status" value="1"/>
</dbReference>
<evidence type="ECO:0000313" key="8">
    <source>
        <dbReference type="EMBL" id="KAJ7630947.1"/>
    </source>
</evidence>
<organism evidence="8 9">
    <name type="scientific">Roridomyces roridus</name>
    <dbReference type="NCBI Taxonomy" id="1738132"/>
    <lineage>
        <taxon>Eukaryota</taxon>
        <taxon>Fungi</taxon>
        <taxon>Dikarya</taxon>
        <taxon>Basidiomycota</taxon>
        <taxon>Agaricomycotina</taxon>
        <taxon>Agaricomycetes</taxon>
        <taxon>Agaricomycetidae</taxon>
        <taxon>Agaricales</taxon>
        <taxon>Marasmiineae</taxon>
        <taxon>Mycenaceae</taxon>
        <taxon>Roridomyces</taxon>
    </lineage>
</organism>
<dbReference type="PANTHER" id="PTHR46042:SF1">
    <property type="entry name" value="DIPHTHINE METHYLTRANSFERASE"/>
    <property type="match status" value="1"/>
</dbReference>
<proteinExistence type="inferred from homology"/>
<dbReference type="EC" id="3.1.1.97" evidence="6"/>
<evidence type="ECO:0000256" key="7">
    <source>
        <dbReference type="ARBA" id="ARBA00047551"/>
    </source>
</evidence>
<evidence type="ECO:0000256" key="1">
    <source>
        <dbReference type="ARBA" id="ARBA00005156"/>
    </source>
</evidence>
<dbReference type="InterPro" id="IPR001680">
    <property type="entry name" value="WD40_rpt"/>
</dbReference>
<evidence type="ECO:0000256" key="4">
    <source>
        <dbReference type="ARBA" id="ARBA00022801"/>
    </source>
</evidence>
<accession>A0AAD7BUU3</accession>
<evidence type="ECO:0000313" key="9">
    <source>
        <dbReference type="Proteomes" id="UP001221142"/>
    </source>
</evidence>
<gene>
    <name evidence="8" type="ORF">FB45DRAFT_979143</name>
</gene>
<dbReference type="InterPro" id="IPR015943">
    <property type="entry name" value="WD40/YVTN_repeat-like_dom_sf"/>
</dbReference>